<evidence type="ECO:0000313" key="3">
    <source>
        <dbReference type="Proteomes" id="UP000499080"/>
    </source>
</evidence>
<gene>
    <name evidence="2" type="ORF">AVEN_257394_1</name>
</gene>
<dbReference type="AlphaFoldDB" id="A0A4Y2UZX4"/>
<reference evidence="2 3" key="1">
    <citation type="journal article" date="2019" name="Sci. Rep.">
        <title>Orb-weaving spider Araneus ventricosus genome elucidates the spidroin gene catalogue.</title>
        <authorList>
            <person name="Kono N."/>
            <person name="Nakamura H."/>
            <person name="Ohtoshi R."/>
            <person name="Moran D.A.P."/>
            <person name="Shinohara A."/>
            <person name="Yoshida Y."/>
            <person name="Fujiwara M."/>
            <person name="Mori M."/>
            <person name="Tomita M."/>
            <person name="Arakawa K."/>
        </authorList>
    </citation>
    <scope>NUCLEOTIDE SEQUENCE [LARGE SCALE GENOMIC DNA]</scope>
</reference>
<dbReference type="Proteomes" id="UP000499080">
    <property type="component" value="Unassembled WGS sequence"/>
</dbReference>
<keyword evidence="3" id="KW-1185">Reference proteome</keyword>
<protein>
    <recommendedName>
        <fullName evidence="4">PiggyBac transposable element-derived protein domain-containing protein</fullName>
    </recommendedName>
</protein>
<sequence>MPTQCEKEMERLSKVLAEVETDEDPVFDNGSEDVLEEDFSDHERFSELDTESEENGDSGNEDVNKLLWFSSKDGVQRRKTKFRQNIRNRYHNTVSRLLGTKGPAKYLTSPVKSWEISINDNMIELIVE</sequence>
<comment type="caution">
    <text evidence="2">The sequence shown here is derived from an EMBL/GenBank/DDBJ whole genome shotgun (WGS) entry which is preliminary data.</text>
</comment>
<name>A0A4Y2UZX4_ARAVE</name>
<feature type="compositionally biased region" description="Acidic residues" evidence="1">
    <location>
        <begin position="48"/>
        <end position="60"/>
    </location>
</feature>
<feature type="region of interest" description="Disordered" evidence="1">
    <location>
        <begin position="40"/>
        <end position="63"/>
    </location>
</feature>
<proteinExistence type="predicted"/>
<evidence type="ECO:0008006" key="4">
    <source>
        <dbReference type="Google" id="ProtNLM"/>
    </source>
</evidence>
<accession>A0A4Y2UZX4</accession>
<dbReference type="EMBL" id="BGPR01041393">
    <property type="protein sequence ID" value="GBO17664.1"/>
    <property type="molecule type" value="Genomic_DNA"/>
</dbReference>
<evidence type="ECO:0000256" key="1">
    <source>
        <dbReference type="SAM" id="MobiDB-lite"/>
    </source>
</evidence>
<organism evidence="2 3">
    <name type="scientific">Araneus ventricosus</name>
    <name type="common">Orbweaver spider</name>
    <name type="synonym">Epeira ventricosa</name>
    <dbReference type="NCBI Taxonomy" id="182803"/>
    <lineage>
        <taxon>Eukaryota</taxon>
        <taxon>Metazoa</taxon>
        <taxon>Ecdysozoa</taxon>
        <taxon>Arthropoda</taxon>
        <taxon>Chelicerata</taxon>
        <taxon>Arachnida</taxon>
        <taxon>Araneae</taxon>
        <taxon>Araneomorphae</taxon>
        <taxon>Entelegynae</taxon>
        <taxon>Araneoidea</taxon>
        <taxon>Araneidae</taxon>
        <taxon>Araneus</taxon>
    </lineage>
</organism>
<evidence type="ECO:0000313" key="2">
    <source>
        <dbReference type="EMBL" id="GBO17664.1"/>
    </source>
</evidence>